<comment type="cofactor">
    <cofactor evidence="11">
        <name>Cu(2+)</name>
        <dbReference type="ChEBI" id="CHEBI:29036"/>
    </cofactor>
    <text evidence="11">Binds 1 Cu(+) ion.</text>
</comment>
<dbReference type="InterPro" id="IPR001287">
    <property type="entry name" value="NO2-reductase_Cu"/>
</dbReference>
<feature type="binding site" description="type 1 copper site" evidence="10">
    <location>
        <position position="251"/>
    </location>
    <ligand>
        <name>Cu cation</name>
        <dbReference type="ChEBI" id="CHEBI:23378"/>
        <label>1</label>
    </ligand>
</feature>
<evidence type="ECO:0000256" key="12">
    <source>
        <dbReference type="SAM" id="MobiDB-lite"/>
    </source>
</evidence>
<comment type="cofactor">
    <cofactor evidence="11">
        <name>Cu(+)</name>
        <dbReference type="ChEBI" id="CHEBI:49552"/>
    </cofactor>
    <text evidence="11">Binds 1 Cu(+) ion.</text>
</comment>
<keyword evidence="7 11" id="KW-0560">Oxidoreductase</keyword>
<keyword evidence="6" id="KW-0677">Repeat</keyword>
<dbReference type="InterPro" id="IPR008972">
    <property type="entry name" value="Cupredoxin"/>
</dbReference>
<dbReference type="SUPFAM" id="SSF49503">
    <property type="entry name" value="Cupredoxins"/>
    <property type="match status" value="2"/>
</dbReference>
<dbReference type="EMBL" id="UGHK01000002">
    <property type="protein sequence ID" value="STO71483.1"/>
    <property type="molecule type" value="Genomic_DNA"/>
</dbReference>
<evidence type="ECO:0000256" key="3">
    <source>
        <dbReference type="ARBA" id="ARBA00011882"/>
    </source>
</evidence>
<dbReference type="NCBIfam" id="TIGR02376">
    <property type="entry name" value="Cu_nitrite_red"/>
    <property type="match status" value="1"/>
</dbReference>
<sequence>MKKSILALMITALFATFPLNVVLAQDNATPNTAVNNGDTASKTEKQSDEKLAQSFANLQSSMEKLAESVQSAVANSSENLATAVQNVVQGSVENFAERLKDSVKKPQQNAEPNATTTPATNESAVQNSAVLPVIEAELTTAPNVPAPIKRDYPARVVVKLEALEKIMEIMPKVQFKYWTYNGSTPAPFIRVREGDTVEVHFSNPINSKLPHSIDFHSAAAPEGTALASNTAAGHTSIYQFKVLNPGLYLYHCAAMPGAPTHIGKGMFGLMLVEPKEGLPPVDKEFYIVQNEFYTQGEFGEAGLQVFSMQKASYELPDYVVFNGHYGSMLGDNALKAKVGEKLRFYVGNAGPNKVSSFHLIGKPFDTVYVEGGSLQNHNVQTTLIPAGGAMMAETTIPVPGPYPFVDHSIFRTEKGAKGVLMVSGEENPQIFSGKLKDKPYTKRNPDADVSTGFQH</sequence>
<comment type="catalytic activity">
    <reaction evidence="9 11">
        <text>nitric oxide + Fe(III)-[cytochrome c] + H2O = Fe(II)-[cytochrome c] + nitrite + 2 H(+)</text>
        <dbReference type="Rhea" id="RHEA:15233"/>
        <dbReference type="Rhea" id="RHEA-COMP:10350"/>
        <dbReference type="Rhea" id="RHEA-COMP:14399"/>
        <dbReference type="ChEBI" id="CHEBI:15377"/>
        <dbReference type="ChEBI" id="CHEBI:15378"/>
        <dbReference type="ChEBI" id="CHEBI:16301"/>
        <dbReference type="ChEBI" id="CHEBI:16480"/>
        <dbReference type="ChEBI" id="CHEBI:29033"/>
        <dbReference type="ChEBI" id="CHEBI:29034"/>
        <dbReference type="EC" id="1.7.2.1"/>
    </reaction>
</comment>
<evidence type="ECO:0000259" key="13">
    <source>
        <dbReference type="Pfam" id="PF07732"/>
    </source>
</evidence>
<evidence type="ECO:0000256" key="5">
    <source>
        <dbReference type="ARBA" id="ARBA00022723"/>
    </source>
</evidence>
<evidence type="ECO:0000256" key="6">
    <source>
        <dbReference type="ARBA" id="ARBA00022737"/>
    </source>
</evidence>
<dbReference type="PANTHER" id="PTHR11709">
    <property type="entry name" value="MULTI-COPPER OXIDASE"/>
    <property type="match status" value="1"/>
</dbReference>
<evidence type="ECO:0000256" key="7">
    <source>
        <dbReference type="ARBA" id="ARBA00023002"/>
    </source>
</evidence>
<comment type="similarity">
    <text evidence="1 11">Belongs to the multicopper oxidase family.</text>
</comment>
<dbReference type="Gene3D" id="2.60.40.420">
    <property type="entry name" value="Cupredoxins - blue copper proteins"/>
    <property type="match status" value="2"/>
</dbReference>
<comment type="subunit">
    <text evidence="2 11">Homotrimer.</text>
</comment>
<dbReference type="PANTHER" id="PTHR11709:SF394">
    <property type="entry name" value="FI03373P-RELATED"/>
    <property type="match status" value="1"/>
</dbReference>
<organism evidence="14 15">
    <name type="scientific">Avibacterium paragallinarum</name>
    <name type="common">Haemophilus gallinarum</name>
    <dbReference type="NCBI Taxonomy" id="728"/>
    <lineage>
        <taxon>Bacteria</taxon>
        <taxon>Pseudomonadati</taxon>
        <taxon>Pseudomonadota</taxon>
        <taxon>Gammaproteobacteria</taxon>
        <taxon>Pasteurellales</taxon>
        <taxon>Pasteurellaceae</taxon>
        <taxon>Avibacterium</taxon>
    </lineage>
</organism>
<feature type="chain" id="PRO_5016484330" description="Copper-containing nitrite reductase" evidence="11">
    <location>
        <begin position="25"/>
        <end position="455"/>
    </location>
</feature>
<feature type="region of interest" description="Disordered" evidence="12">
    <location>
        <begin position="102"/>
        <end position="124"/>
    </location>
</feature>
<feature type="compositionally biased region" description="Low complexity" evidence="12">
    <location>
        <begin position="109"/>
        <end position="122"/>
    </location>
</feature>
<feature type="binding site" description="type 1 copper site" evidence="10">
    <location>
        <position position="407"/>
    </location>
    <ligand>
        <name>Cu cation</name>
        <dbReference type="ChEBI" id="CHEBI:23378"/>
        <label>1</label>
    </ligand>
</feature>
<dbReference type="CDD" id="cd11020">
    <property type="entry name" value="CuRO_1_CuNIR"/>
    <property type="match status" value="1"/>
</dbReference>
<dbReference type="GO" id="GO:0050421">
    <property type="term" value="F:nitrite reductase (NO-forming) activity"/>
    <property type="evidence" value="ECO:0007669"/>
    <property type="project" value="UniProtKB-EC"/>
</dbReference>
<dbReference type="EC" id="1.7.2.1" evidence="3 11"/>
<keyword evidence="11" id="KW-0732">Signal</keyword>
<dbReference type="InterPro" id="IPR011707">
    <property type="entry name" value="Cu-oxidase-like_N"/>
</dbReference>
<keyword evidence="8 10" id="KW-0186">Copper</keyword>
<evidence type="ECO:0000256" key="8">
    <source>
        <dbReference type="ARBA" id="ARBA00023008"/>
    </source>
</evidence>
<dbReference type="CDD" id="cd04208">
    <property type="entry name" value="CuRO_2_CuNIR"/>
    <property type="match status" value="1"/>
</dbReference>
<feature type="binding site" description="type 1 copper site" evidence="10">
    <location>
        <position position="261"/>
    </location>
    <ligand>
        <name>Cu cation</name>
        <dbReference type="ChEBI" id="CHEBI:23378"/>
        <label>1</label>
    </ligand>
</feature>
<evidence type="ECO:0000256" key="9">
    <source>
        <dbReference type="ARBA" id="ARBA00049340"/>
    </source>
</evidence>
<reference evidence="14 15" key="1">
    <citation type="submission" date="2018-06" db="EMBL/GenBank/DDBJ databases">
        <authorList>
            <consortium name="Pathogen Informatics"/>
            <person name="Doyle S."/>
        </authorList>
    </citation>
    <scope>NUCLEOTIDE SEQUENCE [LARGE SCALE GENOMIC DNA]</scope>
    <source>
        <strain evidence="14 15">NCTC11296</strain>
    </source>
</reference>
<protein>
    <recommendedName>
        <fullName evidence="4 11">Copper-containing nitrite reductase</fullName>
        <ecNumber evidence="3 11">1.7.2.1</ecNumber>
    </recommendedName>
</protein>
<dbReference type="Pfam" id="PF07732">
    <property type="entry name" value="Cu-oxidase_3"/>
    <property type="match status" value="1"/>
</dbReference>
<dbReference type="FunFam" id="2.60.40.420:FF:000093">
    <property type="entry name" value="Copper-containing nitrite reductase"/>
    <property type="match status" value="1"/>
</dbReference>
<evidence type="ECO:0000256" key="1">
    <source>
        <dbReference type="ARBA" id="ARBA00010609"/>
    </source>
</evidence>
<evidence type="ECO:0000256" key="10">
    <source>
        <dbReference type="PIRSR" id="PIRSR601287-1"/>
    </source>
</evidence>
<gene>
    <name evidence="14" type="primary">aniA</name>
    <name evidence="14" type="ORF">NCTC11296_01386</name>
</gene>
<dbReference type="Proteomes" id="UP000254465">
    <property type="component" value="Unassembled WGS sequence"/>
</dbReference>
<name>A0A377I8H9_AVIPA</name>
<feature type="region of interest" description="Disordered" evidence="12">
    <location>
        <begin position="430"/>
        <end position="455"/>
    </location>
</feature>
<evidence type="ECO:0000256" key="4">
    <source>
        <dbReference type="ARBA" id="ARBA00017290"/>
    </source>
</evidence>
<feature type="binding site" description="type 1 copper site" evidence="10">
    <location>
        <position position="266"/>
    </location>
    <ligand>
        <name>Cu cation</name>
        <dbReference type="ChEBI" id="CHEBI:23378"/>
        <label>1</label>
    </ligand>
</feature>
<dbReference type="AlphaFoldDB" id="A0A377I8H9"/>
<feature type="compositionally biased region" description="Basic and acidic residues" evidence="12">
    <location>
        <begin position="434"/>
        <end position="446"/>
    </location>
</feature>
<evidence type="ECO:0000313" key="14">
    <source>
        <dbReference type="EMBL" id="STO71483.1"/>
    </source>
</evidence>
<feature type="signal peptide" evidence="11">
    <location>
        <begin position="1"/>
        <end position="24"/>
    </location>
</feature>
<accession>A0A377I8H9</accession>
<dbReference type="GO" id="GO:0005507">
    <property type="term" value="F:copper ion binding"/>
    <property type="evidence" value="ECO:0007669"/>
    <property type="project" value="InterPro"/>
</dbReference>
<feature type="binding site" description="type 1 copper site" evidence="10">
    <location>
        <position position="211"/>
    </location>
    <ligand>
        <name>Cu cation</name>
        <dbReference type="ChEBI" id="CHEBI:23378"/>
        <label>1</label>
    </ligand>
</feature>
<dbReference type="InterPro" id="IPR045087">
    <property type="entry name" value="Cu-oxidase_fam"/>
</dbReference>
<feature type="binding site" description="type 1 copper site" evidence="10">
    <location>
        <position position="252"/>
    </location>
    <ligand>
        <name>Cu cation</name>
        <dbReference type="ChEBI" id="CHEBI:23378"/>
        <label>1</label>
    </ligand>
</feature>
<evidence type="ECO:0000313" key="15">
    <source>
        <dbReference type="Proteomes" id="UP000254465"/>
    </source>
</evidence>
<keyword evidence="5 10" id="KW-0479">Metal-binding</keyword>
<evidence type="ECO:0000256" key="2">
    <source>
        <dbReference type="ARBA" id="ARBA00011233"/>
    </source>
</evidence>
<feature type="domain" description="Plastocyanin-like" evidence="13">
    <location>
        <begin position="172"/>
        <end position="276"/>
    </location>
</feature>
<proteinExistence type="inferred from homology"/>
<dbReference type="PRINTS" id="PR00695">
    <property type="entry name" value="CUNO2RDTASE"/>
</dbReference>
<feature type="binding site" description="type 1 copper site" evidence="10">
    <location>
        <position position="216"/>
    </location>
    <ligand>
        <name>Cu cation</name>
        <dbReference type="ChEBI" id="CHEBI:23378"/>
        <label>1</label>
    </ligand>
</feature>
<evidence type="ECO:0000256" key="11">
    <source>
        <dbReference type="RuleBase" id="RU365025"/>
    </source>
</evidence>